<evidence type="ECO:0000313" key="13">
    <source>
        <dbReference type="Proteomes" id="UP000291613"/>
    </source>
</evidence>
<dbReference type="GO" id="GO:0005524">
    <property type="term" value="F:ATP binding"/>
    <property type="evidence" value="ECO:0007669"/>
    <property type="project" value="UniProtKB-UniRule"/>
</dbReference>
<dbReference type="Pfam" id="PF02559">
    <property type="entry name" value="CarD_TRCF_RID"/>
    <property type="match status" value="1"/>
</dbReference>
<dbReference type="InterPro" id="IPR041471">
    <property type="entry name" value="UvrB_inter"/>
</dbReference>
<dbReference type="InterPro" id="IPR011545">
    <property type="entry name" value="DEAD/DEAH_box_helicase_dom"/>
</dbReference>
<dbReference type="InterPro" id="IPR047112">
    <property type="entry name" value="RecG/Mfd"/>
</dbReference>
<dbReference type="SMART" id="SM00982">
    <property type="entry name" value="TRCF"/>
    <property type="match status" value="1"/>
</dbReference>
<dbReference type="InterPro" id="IPR014001">
    <property type="entry name" value="Helicase_ATP-bd"/>
</dbReference>
<dbReference type="GO" id="GO:0000716">
    <property type="term" value="P:transcription-coupled nucleotide-excision repair, DNA damage recognition"/>
    <property type="evidence" value="ECO:0007669"/>
    <property type="project" value="UniProtKB-UniRule"/>
</dbReference>
<reference evidence="12 13" key="1">
    <citation type="submission" date="2019-02" db="EMBL/GenBank/DDBJ databases">
        <title>Hansschlegelia quercus sp. nov., a novel methylotrophic bacterium from buds of oak (Quercus robur L.).</title>
        <authorList>
            <person name="Agafonova N.V."/>
            <person name="Kaparullina E.N."/>
            <person name="Grouzdev D.S."/>
            <person name="Doronina N.V."/>
        </authorList>
    </citation>
    <scope>NUCLEOTIDE SEQUENCE [LARGE SCALE GENOMIC DNA]</scope>
    <source>
        <strain evidence="12 13">Dub</strain>
    </source>
</reference>
<dbReference type="SMART" id="SM00487">
    <property type="entry name" value="DEXDc"/>
    <property type="match status" value="1"/>
</dbReference>
<sequence length="1170" mass="127844">MTLNLKTLLDAKPVTVASAPEGFDALVIADLARGLAGQRHDSGGVLHIARDTRRLAAMERALGFMAPDVELLVFPGWDCQPYDRVSPNAAIVAQRTTTLARLAASRGGEKPRITLTTVNAALQRVATPAYVARQSFSAAPGNVVDLKQLAEWLEVNGFMRSSTVRDYGEYAIRGGIVDLFPAGHAEPIRLDFFGDILETIRPFDPETQRSTGQHRSLDLVPMSEVQLTSETIRRFRQSYAAAFGAPGRDDQLYAATSEGRRYPGMEHWLPLFHDGLATLFDHLPDARVTLDPQVEDAAGERLALIADYFDARKTNLAQDKTGGAYKPLPPDALYLAPEEWRDRLAGAAPIRFAPFALPAGQGGLVLDAGVHAGRSFAAERADENANVFDAVVAHVRAKREEGKRVVIVAWTDGARDRMQTVLNDHGLVATRNVPSWRDAMASPSDAVPLGVFGLEQGFETDDVVVIAEQDVIGDRLVRGKAKRKRAQNYLTEAAGLAPGDLVVHVDHGIGRFVGLKSIEAAGAPHDCLELHYADKAKLFLPVENIELLTRYGSEDTEAQLDKLGGSGWQGRKARLKNRIREMAGELIKIAAARMTKEAPRAIPAEGLYDEFAARFAFDETEDQQAAIDAVLDDLAAGRPMDRLVCGDVGFGKTEVALRAAFVVAMTGRQVAVIVPTTLLSRQHYRTFAERFRGLPLKVGHASRFVSSKEMSETKKGLASGDVDIVVGTHALLGKTIEFKDLGLVIVDEEQHFGVGHKEKMKQLRAEVHVLTLSATPIPRTLQLAMTGVRELSMIATPPVDRLAVRSFVAPFDPLIVREALLRERYRSGQSFFVCPRIEDIADARRFLDAEVPEVKVAVAHGQMAATELEQVMTDFYEGRFDVLLSTAIVESGLDIPNANTLIVYRADMFGLAALYQLRGRVGRAKTRAYALFTIPANKTPTANAERRLKVLQSLEGLGAGFQLASHDLDIRGAGNLLGEEQSGHIREVGYELYQQMLADAVEALKEGGAVVVADQWSPQITLGAPVMIPEEYVGDLAIRLSLYRRLAEIDTDEALDQFAAELADRFGPMPSEVKQLLEIAAIKALCRRANVEKIDAGPKGVVLSFRDNSFANPDGLVMHIAREEGPNAKVRPDMKIVFRREWASVNARLKGAAKLLRELVKIAEATKKAA</sequence>
<evidence type="ECO:0000256" key="8">
    <source>
        <dbReference type="ARBA" id="ARBA00023204"/>
    </source>
</evidence>
<dbReference type="PANTHER" id="PTHR47964:SF1">
    <property type="entry name" value="ATP-DEPENDENT DNA HELICASE HOMOLOG RECG, CHLOROPLASTIC"/>
    <property type="match status" value="1"/>
</dbReference>
<evidence type="ECO:0000259" key="10">
    <source>
        <dbReference type="PROSITE" id="PS51192"/>
    </source>
</evidence>
<dbReference type="AlphaFoldDB" id="A0A4Q9GKB0"/>
<name>A0A4Q9GKB0_9HYPH</name>
<organism evidence="12 13">
    <name type="scientific">Hansschlegelia quercus</name>
    <dbReference type="NCBI Taxonomy" id="2528245"/>
    <lineage>
        <taxon>Bacteria</taxon>
        <taxon>Pseudomonadati</taxon>
        <taxon>Pseudomonadota</taxon>
        <taxon>Alphaproteobacteria</taxon>
        <taxon>Hyphomicrobiales</taxon>
        <taxon>Methylopilaceae</taxon>
        <taxon>Hansschlegelia</taxon>
    </lineage>
</organism>
<dbReference type="PROSITE" id="PS51194">
    <property type="entry name" value="HELICASE_CTER"/>
    <property type="match status" value="1"/>
</dbReference>
<dbReference type="Gene3D" id="3.40.50.11140">
    <property type="match status" value="1"/>
</dbReference>
<dbReference type="SUPFAM" id="SSF143517">
    <property type="entry name" value="TRCF domain-like"/>
    <property type="match status" value="1"/>
</dbReference>
<keyword evidence="6 9" id="KW-0067">ATP-binding</keyword>
<dbReference type="InterPro" id="IPR037235">
    <property type="entry name" value="TRCF-like_C_D7"/>
</dbReference>
<comment type="function">
    <text evidence="9">Couples transcription and DNA repair by recognizing RNA polymerase (RNAP) stalled at DNA lesions. Mediates ATP-dependent release of RNAP and its truncated transcript from the DNA, and recruitment of nucleotide excision repair machinery to the damaged site.</text>
</comment>
<proteinExistence type="inferred from homology"/>
<evidence type="ECO:0000259" key="11">
    <source>
        <dbReference type="PROSITE" id="PS51194"/>
    </source>
</evidence>
<evidence type="ECO:0000256" key="4">
    <source>
        <dbReference type="ARBA" id="ARBA00022801"/>
    </source>
</evidence>
<dbReference type="NCBIfam" id="TIGR00580">
    <property type="entry name" value="mfd"/>
    <property type="match status" value="1"/>
</dbReference>
<dbReference type="Pfam" id="PF00271">
    <property type="entry name" value="Helicase_C"/>
    <property type="match status" value="1"/>
</dbReference>
<comment type="similarity">
    <text evidence="9">In the C-terminal section; belongs to the helicase family. RecG subfamily.</text>
</comment>
<keyword evidence="13" id="KW-1185">Reference proteome</keyword>
<dbReference type="GO" id="GO:0006355">
    <property type="term" value="P:regulation of DNA-templated transcription"/>
    <property type="evidence" value="ECO:0007669"/>
    <property type="project" value="UniProtKB-UniRule"/>
</dbReference>
<keyword evidence="7 9" id="KW-0238">DNA-binding</keyword>
<dbReference type="PANTHER" id="PTHR47964">
    <property type="entry name" value="ATP-DEPENDENT DNA HELICASE HOMOLOG RECG, CHLOROPLASTIC"/>
    <property type="match status" value="1"/>
</dbReference>
<dbReference type="Gene3D" id="3.30.2060.10">
    <property type="entry name" value="Penicillin-binding protein 1b domain"/>
    <property type="match status" value="1"/>
</dbReference>
<dbReference type="GO" id="GO:0016787">
    <property type="term" value="F:hydrolase activity"/>
    <property type="evidence" value="ECO:0007669"/>
    <property type="project" value="UniProtKB-KW"/>
</dbReference>
<keyword evidence="1 9" id="KW-0963">Cytoplasm</keyword>
<evidence type="ECO:0000256" key="5">
    <source>
        <dbReference type="ARBA" id="ARBA00022806"/>
    </source>
</evidence>
<dbReference type="GO" id="GO:0005737">
    <property type="term" value="C:cytoplasm"/>
    <property type="evidence" value="ECO:0007669"/>
    <property type="project" value="UniProtKB-SubCell"/>
</dbReference>
<dbReference type="Pfam" id="PF00270">
    <property type="entry name" value="DEAD"/>
    <property type="match status" value="1"/>
</dbReference>
<evidence type="ECO:0000256" key="3">
    <source>
        <dbReference type="ARBA" id="ARBA00022763"/>
    </source>
</evidence>
<dbReference type="PROSITE" id="PS51192">
    <property type="entry name" value="HELICASE_ATP_BIND_1"/>
    <property type="match status" value="1"/>
</dbReference>
<dbReference type="SMART" id="SM01058">
    <property type="entry name" value="CarD_TRCF"/>
    <property type="match status" value="1"/>
</dbReference>
<dbReference type="Gene3D" id="2.40.10.170">
    <property type="match status" value="1"/>
</dbReference>
<comment type="caution">
    <text evidence="12">The sequence shown here is derived from an EMBL/GenBank/DDBJ whole genome shotgun (WGS) entry which is preliminary data.</text>
</comment>
<dbReference type="CDD" id="cd17991">
    <property type="entry name" value="DEXHc_TRCF"/>
    <property type="match status" value="1"/>
</dbReference>
<dbReference type="SUPFAM" id="SSF52540">
    <property type="entry name" value="P-loop containing nucleoside triphosphate hydrolases"/>
    <property type="match status" value="4"/>
</dbReference>
<dbReference type="EMBL" id="SIUB01000001">
    <property type="protein sequence ID" value="TBN54622.1"/>
    <property type="molecule type" value="Genomic_DNA"/>
</dbReference>
<protein>
    <recommendedName>
        <fullName evidence="9">Transcription-repair-coupling factor</fullName>
        <shortName evidence="9">TRCF</shortName>
        <ecNumber evidence="9">3.6.4.-</ecNumber>
    </recommendedName>
</protein>
<keyword evidence="4 9" id="KW-0378">Hydrolase</keyword>
<dbReference type="Gene3D" id="3.90.1150.50">
    <property type="entry name" value="Transcription-repair-coupling factor, D7 domain"/>
    <property type="match status" value="1"/>
</dbReference>
<dbReference type="EC" id="3.6.4.-" evidence="9"/>
<dbReference type="InterPro" id="IPR001650">
    <property type="entry name" value="Helicase_C-like"/>
</dbReference>
<keyword evidence="5" id="KW-0347">Helicase</keyword>
<dbReference type="InterPro" id="IPR003711">
    <property type="entry name" value="CarD-like/TRCF_RID"/>
</dbReference>
<dbReference type="HAMAP" id="MF_00969">
    <property type="entry name" value="TRCF"/>
    <property type="match status" value="1"/>
</dbReference>
<dbReference type="InterPro" id="IPR036101">
    <property type="entry name" value="CarD-like/TRCF_RID_sf"/>
</dbReference>
<evidence type="ECO:0000256" key="9">
    <source>
        <dbReference type="HAMAP-Rule" id="MF_00969"/>
    </source>
</evidence>
<comment type="similarity">
    <text evidence="9">In the N-terminal section; belongs to the UvrB family.</text>
</comment>
<dbReference type="SMART" id="SM00490">
    <property type="entry name" value="HELICc"/>
    <property type="match status" value="1"/>
</dbReference>
<dbReference type="InterPro" id="IPR004576">
    <property type="entry name" value="Mfd"/>
</dbReference>
<keyword evidence="2 9" id="KW-0547">Nucleotide-binding</keyword>
<feature type="domain" description="Helicase C-terminal" evidence="11">
    <location>
        <begin position="815"/>
        <end position="969"/>
    </location>
</feature>
<keyword evidence="3 9" id="KW-0227">DNA damage</keyword>
<evidence type="ECO:0000256" key="2">
    <source>
        <dbReference type="ARBA" id="ARBA00022741"/>
    </source>
</evidence>
<evidence type="ECO:0000256" key="1">
    <source>
        <dbReference type="ARBA" id="ARBA00022490"/>
    </source>
</evidence>
<feature type="domain" description="Helicase ATP-binding" evidence="10">
    <location>
        <begin position="633"/>
        <end position="794"/>
    </location>
</feature>
<dbReference type="RefSeq" id="WP_131000849.1">
    <property type="nucleotide sequence ID" value="NZ_JBHSZR010000002.1"/>
</dbReference>
<dbReference type="GO" id="GO:0003684">
    <property type="term" value="F:damaged DNA binding"/>
    <property type="evidence" value="ECO:0007669"/>
    <property type="project" value="InterPro"/>
</dbReference>
<dbReference type="SUPFAM" id="SSF141259">
    <property type="entry name" value="CarD-like"/>
    <property type="match status" value="1"/>
</dbReference>
<dbReference type="InterPro" id="IPR005118">
    <property type="entry name" value="TRCF_C"/>
</dbReference>
<dbReference type="OrthoDB" id="9804325at2"/>
<dbReference type="Gene3D" id="3.40.50.300">
    <property type="entry name" value="P-loop containing nucleotide triphosphate hydrolases"/>
    <property type="match status" value="2"/>
</dbReference>
<accession>A0A4Q9GKB0</accession>
<dbReference type="Gene3D" id="3.40.50.11180">
    <property type="match status" value="1"/>
</dbReference>
<evidence type="ECO:0000256" key="6">
    <source>
        <dbReference type="ARBA" id="ARBA00022840"/>
    </source>
</evidence>
<keyword evidence="8 9" id="KW-0234">DNA repair</keyword>
<dbReference type="GO" id="GO:0003678">
    <property type="term" value="F:DNA helicase activity"/>
    <property type="evidence" value="ECO:0007669"/>
    <property type="project" value="TreeGrafter"/>
</dbReference>
<evidence type="ECO:0000313" key="12">
    <source>
        <dbReference type="EMBL" id="TBN54622.1"/>
    </source>
</evidence>
<comment type="subcellular location">
    <subcellularLocation>
        <location evidence="9">Cytoplasm</location>
    </subcellularLocation>
</comment>
<dbReference type="InterPro" id="IPR027417">
    <property type="entry name" value="P-loop_NTPase"/>
</dbReference>
<dbReference type="Proteomes" id="UP000291613">
    <property type="component" value="Unassembled WGS sequence"/>
</dbReference>
<gene>
    <name evidence="9 12" type="primary">mfd</name>
    <name evidence="12" type="ORF">EYR15_00125</name>
</gene>
<dbReference type="Pfam" id="PF03461">
    <property type="entry name" value="TRCF"/>
    <property type="match status" value="1"/>
</dbReference>
<evidence type="ECO:0000256" key="7">
    <source>
        <dbReference type="ARBA" id="ARBA00023125"/>
    </source>
</evidence>
<dbReference type="Pfam" id="PF17757">
    <property type="entry name" value="UvrB_inter"/>
    <property type="match status" value="1"/>
</dbReference>